<evidence type="ECO:0000256" key="1">
    <source>
        <dbReference type="SAM" id="MobiDB-lite"/>
    </source>
</evidence>
<dbReference type="EMBL" id="KZ302417">
    <property type="protein sequence ID" value="PFH45366.1"/>
    <property type="molecule type" value="Genomic_DNA"/>
</dbReference>
<dbReference type="SUPFAM" id="SSF56112">
    <property type="entry name" value="Protein kinase-like (PK-like)"/>
    <property type="match status" value="1"/>
</dbReference>
<dbReference type="PANTHER" id="PTHR38248">
    <property type="entry name" value="FUNK1 6"/>
    <property type="match status" value="1"/>
</dbReference>
<reference evidence="3 4" key="1">
    <citation type="submission" date="2014-02" db="EMBL/GenBank/DDBJ databases">
        <title>Transposable element dynamics among asymbiotic and ectomycorrhizal Amanita fungi.</title>
        <authorList>
            <consortium name="DOE Joint Genome Institute"/>
            <person name="Hess J."/>
            <person name="Skrede I."/>
            <person name="Wolfe B."/>
            <person name="LaButti K."/>
            <person name="Ohm R.A."/>
            <person name="Grigoriev I.V."/>
            <person name="Pringle A."/>
        </authorList>
    </citation>
    <scope>NUCLEOTIDE SEQUENCE [LARGE SCALE GENOMIC DNA]</scope>
    <source>
        <strain evidence="3 4">SKay4041</strain>
    </source>
</reference>
<dbReference type="GO" id="GO:0005524">
    <property type="term" value="F:ATP binding"/>
    <property type="evidence" value="ECO:0007669"/>
    <property type="project" value="InterPro"/>
</dbReference>
<dbReference type="Gene3D" id="1.10.510.10">
    <property type="entry name" value="Transferase(Phosphotransferase) domain 1"/>
    <property type="match status" value="1"/>
</dbReference>
<feature type="compositionally biased region" description="Low complexity" evidence="1">
    <location>
        <begin position="80"/>
        <end position="90"/>
    </location>
</feature>
<dbReference type="InterPro" id="IPR040976">
    <property type="entry name" value="Pkinase_fungal"/>
</dbReference>
<feature type="compositionally biased region" description="Polar residues" evidence="1">
    <location>
        <begin position="116"/>
        <end position="130"/>
    </location>
</feature>
<dbReference type="InterPro" id="IPR008266">
    <property type="entry name" value="Tyr_kinase_AS"/>
</dbReference>
<evidence type="ECO:0000259" key="2">
    <source>
        <dbReference type="PROSITE" id="PS50011"/>
    </source>
</evidence>
<dbReference type="Pfam" id="PF17667">
    <property type="entry name" value="Pkinase_fungal"/>
    <property type="match status" value="1"/>
</dbReference>
<proteinExistence type="predicted"/>
<dbReference type="GO" id="GO:0004672">
    <property type="term" value="F:protein kinase activity"/>
    <property type="evidence" value="ECO:0007669"/>
    <property type="project" value="InterPro"/>
</dbReference>
<dbReference type="PANTHER" id="PTHR38248:SF2">
    <property type="entry name" value="FUNK1 11"/>
    <property type="match status" value="1"/>
</dbReference>
<feature type="compositionally biased region" description="Low complexity" evidence="1">
    <location>
        <begin position="131"/>
        <end position="141"/>
    </location>
</feature>
<feature type="domain" description="Protein kinase" evidence="2">
    <location>
        <begin position="300"/>
        <end position="605"/>
    </location>
</feature>
<evidence type="ECO:0000313" key="3">
    <source>
        <dbReference type="EMBL" id="PFH45366.1"/>
    </source>
</evidence>
<feature type="region of interest" description="Disordered" evidence="1">
    <location>
        <begin position="65"/>
        <end position="173"/>
    </location>
</feature>
<dbReference type="PROSITE" id="PS50011">
    <property type="entry name" value="PROTEIN_KINASE_DOM"/>
    <property type="match status" value="1"/>
</dbReference>
<protein>
    <recommendedName>
        <fullName evidence="2">Protein kinase domain-containing protein</fullName>
    </recommendedName>
</protein>
<sequence>MYISGSHAKRSPDCVFVKEMALSRTVRKDIHSLSLAGPRQLSFHWYEILAFVELKLEEKRLKHHLSESASTVPAPEGLISSASGKATSSESTKHREESFVTPREVSGATSVHAAPTVSSLEVDTTTTLGLSSNNEENNANPSEPPAQKTPAENSASRKRPGPTLESESSKKQKQIDPGYLLQCASYALEMLSHGGIRSHAFGIIIVDEKLQLLFYDRSLHVRSKVVNFLDNPALLITVVLSLARLQSKDWGHVPVMELNDDIYYHNPKQFDKQVPSPDVLQGARLNLANGLILEAQQILFQQHALIGRGTCVLQVTKSAPSSLDWTNKGRLVAKLCFSPQTRTSEWTILKRVFDMIKSDPERLGWIRNHIPVVLHHETIKWDETGVQGRLAKYLEGKNVPYEKRVLRILIMTELFPITQLTTTATLGHAIKDIFRCYRWLHDQAHVLHRDISLKNLMYRKKDGKAYGVLVDYDMAIIITPGHREPSSKQRTGTQPYMAYDLLRPSPPKHVYRHDLESLFYVMAVITTMYHKGKRIVDTEHPLADWFHVGMKHLRDMKYHFLGQTSPPTTAHFLNMASWILGLRMLFKDGYNARTDFEALVEEAKIACKDIPSFDEDTLGGEVDFDKFQKILDRDIGLPAERVLLDK</sequence>
<dbReference type="InterPro" id="IPR011009">
    <property type="entry name" value="Kinase-like_dom_sf"/>
</dbReference>
<dbReference type="AlphaFoldDB" id="A0A2A9NC82"/>
<name>A0A2A9NC82_9AGAR</name>
<gene>
    <name evidence="3" type="ORF">AMATHDRAFT_184632</name>
</gene>
<evidence type="ECO:0000313" key="4">
    <source>
        <dbReference type="Proteomes" id="UP000242287"/>
    </source>
</evidence>
<dbReference type="PROSITE" id="PS00109">
    <property type="entry name" value="PROTEIN_KINASE_TYR"/>
    <property type="match status" value="1"/>
</dbReference>
<organism evidence="3 4">
    <name type="scientific">Amanita thiersii Skay4041</name>
    <dbReference type="NCBI Taxonomy" id="703135"/>
    <lineage>
        <taxon>Eukaryota</taxon>
        <taxon>Fungi</taxon>
        <taxon>Dikarya</taxon>
        <taxon>Basidiomycota</taxon>
        <taxon>Agaricomycotina</taxon>
        <taxon>Agaricomycetes</taxon>
        <taxon>Agaricomycetidae</taxon>
        <taxon>Agaricales</taxon>
        <taxon>Pluteineae</taxon>
        <taxon>Amanitaceae</taxon>
        <taxon>Amanita</taxon>
    </lineage>
</organism>
<keyword evidence="4" id="KW-1185">Reference proteome</keyword>
<dbReference type="OrthoDB" id="5569250at2759"/>
<dbReference type="InterPro" id="IPR000719">
    <property type="entry name" value="Prot_kinase_dom"/>
</dbReference>
<accession>A0A2A9NC82</accession>
<dbReference type="Proteomes" id="UP000242287">
    <property type="component" value="Unassembled WGS sequence"/>
</dbReference>